<name>A0A382PZS8_9ZZZZ</name>
<reference evidence="2" key="1">
    <citation type="submission" date="2018-05" db="EMBL/GenBank/DDBJ databases">
        <authorList>
            <person name="Lanie J.A."/>
            <person name="Ng W.-L."/>
            <person name="Kazmierczak K.M."/>
            <person name="Andrzejewski T.M."/>
            <person name="Davidsen T.M."/>
            <person name="Wayne K.J."/>
            <person name="Tettelin H."/>
            <person name="Glass J.I."/>
            <person name="Rusch D."/>
            <person name="Podicherti R."/>
            <person name="Tsui H.-C.T."/>
            <person name="Winkler M.E."/>
        </authorList>
    </citation>
    <scope>NUCLEOTIDE SEQUENCE</scope>
</reference>
<dbReference type="SUPFAM" id="SSF69118">
    <property type="entry name" value="AhpD-like"/>
    <property type="match status" value="1"/>
</dbReference>
<sequence>MSKTPTPNVRDKIRATAPKLIKLTEEVIYGDMWEREELSKRDRSLITLAALIAMGRERQIVGHLNRALDNGVTDDEIIEAITHLAFYSGFPTSITAATIAKEVFADRSDSAVIA</sequence>
<accession>A0A382PZS8</accession>
<dbReference type="Gene3D" id="1.20.1290.10">
    <property type="entry name" value="AhpD-like"/>
    <property type="match status" value="1"/>
</dbReference>
<organism evidence="2">
    <name type="scientific">marine metagenome</name>
    <dbReference type="NCBI Taxonomy" id="408172"/>
    <lineage>
        <taxon>unclassified sequences</taxon>
        <taxon>metagenomes</taxon>
        <taxon>ecological metagenomes</taxon>
    </lineage>
</organism>
<dbReference type="PANTHER" id="PTHR33570">
    <property type="entry name" value="4-CARBOXYMUCONOLACTONE DECARBOXYLASE FAMILY PROTEIN"/>
    <property type="match status" value="1"/>
</dbReference>
<dbReference type="InterPro" id="IPR052512">
    <property type="entry name" value="4CMD/NDH-1_regulator"/>
</dbReference>
<proteinExistence type="predicted"/>
<feature type="domain" description="Carboxymuconolactone decarboxylase-like" evidence="1">
    <location>
        <begin position="18"/>
        <end position="102"/>
    </location>
</feature>
<dbReference type="AlphaFoldDB" id="A0A382PZS8"/>
<dbReference type="InterPro" id="IPR003779">
    <property type="entry name" value="CMD-like"/>
</dbReference>
<protein>
    <recommendedName>
        <fullName evidence="1">Carboxymuconolactone decarboxylase-like domain-containing protein</fullName>
    </recommendedName>
</protein>
<dbReference type="PANTHER" id="PTHR33570:SF9">
    <property type="entry name" value="BLL4600 PROTEIN"/>
    <property type="match status" value="1"/>
</dbReference>
<gene>
    <name evidence="2" type="ORF">METZ01_LOCUS331708</name>
</gene>
<dbReference type="EMBL" id="UINC01110978">
    <property type="protein sequence ID" value="SVC78854.1"/>
    <property type="molecule type" value="Genomic_DNA"/>
</dbReference>
<evidence type="ECO:0000313" key="2">
    <source>
        <dbReference type="EMBL" id="SVC78854.1"/>
    </source>
</evidence>
<dbReference type="GO" id="GO:0051920">
    <property type="term" value="F:peroxiredoxin activity"/>
    <property type="evidence" value="ECO:0007669"/>
    <property type="project" value="InterPro"/>
</dbReference>
<evidence type="ECO:0000259" key="1">
    <source>
        <dbReference type="Pfam" id="PF02627"/>
    </source>
</evidence>
<dbReference type="InterPro" id="IPR029032">
    <property type="entry name" value="AhpD-like"/>
</dbReference>
<dbReference type="Pfam" id="PF02627">
    <property type="entry name" value="CMD"/>
    <property type="match status" value="1"/>
</dbReference>